<dbReference type="EMBL" id="JBEDUW010000001">
    <property type="protein sequence ID" value="KAK9947724.1"/>
    <property type="molecule type" value="Genomic_DNA"/>
</dbReference>
<feature type="compositionally biased region" description="Acidic residues" evidence="1">
    <location>
        <begin position="254"/>
        <end position="264"/>
    </location>
</feature>
<gene>
    <name evidence="3" type="ORF">M0R45_003336</name>
</gene>
<dbReference type="GO" id="GO:0000976">
    <property type="term" value="F:transcription cis-regulatory region binding"/>
    <property type="evidence" value="ECO:0007669"/>
    <property type="project" value="TreeGrafter"/>
</dbReference>
<feature type="compositionally biased region" description="Acidic residues" evidence="1">
    <location>
        <begin position="345"/>
        <end position="363"/>
    </location>
</feature>
<protein>
    <recommendedName>
        <fullName evidence="2">Myb/SANT-like DNA-binding domain-containing protein</fullName>
    </recommendedName>
</protein>
<dbReference type="Pfam" id="PF13837">
    <property type="entry name" value="Myb_DNA-bind_4"/>
    <property type="match status" value="1"/>
</dbReference>
<dbReference type="InterPro" id="IPR044822">
    <property type="entry name" value="Myb_DNA-bind_4"/>
</dbReference>
<sequence>MDDMEDDERYNPKPYSLNHHNSSNRRKIHIRNTPYSRPATNRYEEEYDDAIDELDEENYREDDVVVEEHYQQHPHDLNRNLDADNGFEWHPKKRKLKNLDSGYEFAPRVKLPNRVGPSSRAEEDWNDHAVFVLLEVWGDRFLQLGRKSLRSEDWHEVAQKVSEASKMERSDTHCRNMLDMLKRKYKKEKVKIEEMGLSSSKWAYYKKMEMLMASSMRQECGLACGVDNGEYVFMNTRVYLEKSNGLDEMRDSPGESETDEDDNGNDQNGFPPRHVGGGGLEGSSFRVLADSIQKFGEIYENIESSKRQQMMELEKMRRDFNKEMELQKKQILERAQAEIAKIQEADDDDDDDDTDTSAEDLSE</sequence>
<evidence type="ECO:0000313" key="3">
    <source>
        <dbReference type="EMBL" id="KAK9947724.1"/>
    </source>
</evidence>
<feature type="region of interest" description="Disordered" evidence="1">
    <location>
        <begin position="338"/>
        <end position="363"/>
    </location>
</feature>
<comment type="caution">
    <text evidence="3">The sequence shown here is derived from an EMBL/GenBank/DDBJ whole genome shotgun (WGS) entry which is preliminary data.</text>
</comment>
<dbReference type="GO" id="GO:0005634">
    <property type="term" value="C:nucleus"/>
    <property type="evidence" value="ECO:0007669"/>
    <property type="project" value="TreeGrafter"/>
</dbReference>
<dbReference type="PANTHER" id="PTHR31307:SF8">
    <property type="entry name" value="ALCOHOL DEHYDROGENASE TRANSCRIPTION FACTOR MYB_SANT-LIKE FAMILY PROTEIN"/>
    <property type="match status" value="1"/>
</dbReference>
<name>A0AAW1YER1_RUBAR</name>
<dbReference type="Gene3D" id="1.10.10.60">
    <property type="entry name" value="Homeodomain-like"/>
    <property type="match status" value="1"/>
</dbReference>
<evidence type="ECO:0000313" key="4">
    <source>
        <dbReference type="Proteomes" id="UP001457282"/>
    </source>
</evidence>
<feature type="region of interest" description="Disordered" evidence="1">
    <location>
        <begin position="1"/>
        <end position="42"/>
    </location>
</feature>
<evidence type="ECO:0000256" key="1">
    <source>
        <dbReference type="SAM" id="MobiDB-lite"/>
    </source>
</evidence>
<feature type="region of interest" description="Disordered" evidence="1">
    <location>
        <begin position="244"/>
        <end position="282"/>
    </location>
</feature>
<proteinExistence type="predicted"/>
<feature type="compositionally biased region" description="Basic and acidic residues" evidence="1">
    <location>
        <begin position="244"/>
        <end position="253"/>
    </location>
</feature>
<keyword evidence="4" id="KW-1185">Reference proteome</keyword>
<dbReference type="AlphaFoldDB" id="A0AAW1YER1"/>
<dbReference type="InterPro" id="IPR044823">
    <property type="entry name" value="ASIL1/2-like"/>
</dbReference>
<reference evidence="3 4" key="1">
    <citation type="journal article" date="2023" name="G3 (Bethesda)">
        <title>A chromosome-length genome assembly and annotation of blackberry (Rubus argutus, cv. 'Hillquist').</title>
        <authorList>
            <person name="Bruna T."/>
            <person name="Aryal R."/>
            <person name="Dudchenko O."/>
            <person name="Sargent D.J."/>
            <person name="Mead D."/>
            <person name="Buti M."/>
            <person name="Cavallini A."/>
            <person name="Hytonen T."/>
            <person name="Andres J."/>
            <person name="Pham M."/>
            <person name="Weisz D."/>
            <person name="Mascagni F."/>
            <person name="Usai G."/>
            <person name="Natali L."/>
            <person name="Bassil N."/>
            <person name="Fernandez G.E."/>
            <person name="Lomsadze A."/>
            <person name="Armour M."/>
            <person name="Olukolu B."/>
            <person name="Poorten T."/>
            <person name="Britton C."/>
            <person name="Davik J."/>
            <person name="Ashrafi H."/>
            <person name="Aiden E.L."/>
            <person name="Borodovsky M."/>
            <person name="Worthington M."/>
        </authorList>
    </citation>
    <scope>NUCLEOTIDE SEQUENCE [LARGE SCALE GENOMIC DNA]</scope>
    <source>
        <strain evidence="3">PI 553951</strain>
    </source>
</reference>
<accession>A0AAW1YER1</accession>
<dbReference type="PANTHER" id="PTHR31307">
    <property type="entry name" value="TRIHELIX TRANSCRIPTION FACTOR ASIL2"/>
    <property type="match status" value="1"/>
</dbReference>
<evidence type="ECO:0000259" key="2">
    <source>
        <dbReference type="Pfam" id="PF13837"/>
    </source>
</evidence>
<dbReference type="Proteomes" id="UP001457282">
    <property type="component" value="Unassembled WGS sequence"/>
</dbReference>
<feature type="domain" description="Myb/SANT-like DNA-binding" evidence="2">
    <location>
        <begin position="123"/>
        <end position="210"/>
    </location>
</feature>
<organism evidence="3 4">
    <name type="scientific">Rubus argutus</name>
    <name type="common">Southern blackberry</name>
    <dbReference type="NCBI Taxonomy" id="59490"/>
    <lineage>
        <taxon>Eukaryota</taxon>
        <taxon>Viridiplantae</taxon>
        <taxon>Streptophyta</taxon>
        <taxon>Embryophyta</taxon>
        <taxon>Tracheophyta</taxon>
        <taxon>Spermatophyta</taxon>
        <taxon>Magnoliopsida</taxon>
        <taxon>eudicotyledons</taxon>
        <taxon>Gunneridae</taxon>
        <taxon>Pentapetalae</taxon>
        <taxon>rosids</taxon>
        <taxon>fabids</taxon>
        <taxon>Rosales</taxon>
        <taxon>Rosaceae</taxon>
        <taxon>Rosoideae</taxon>
        <taxon>Rosoideae incertae sedis</taxon>
        <taxon>Rubus</taxon>
    </lineage>
</organism>